<evidence type="ECO:0000256" key="13">
    <source>
        <dbReference type="ARBA" id="ARBA00022989"/>
    </source>
</evidence>
<evidence type="ECO:0000313" key="23">
    <source>
        <dbReference type="Proteomes" id="UP001431783"/>
    </source>
</evidence>
<dbReference type="Pfam" id="PF00122">
    <property type="entry name" value="E1-E2_ATPase"/>
    <property type="match status" value="1"/>
</dbReference>
<name>A0AAW1URB4_9CUCU</name>
<dbReference type="Gene3D" id="2.70.150.10">
    <property type="entry name" value="Calcium-transporting ATPase, cytoplasmic transduction domain A"/>
    <property type="match status" value="1"/>
</dbReference>
<dbReference type="Pfam" id="PF00702">
    <property type="entry name" value="Hydrolase"/>
    <property type="match status" value="1"/>
</dbReference>
<dbReference type="InterPro" id="IPR004014">
    <property type="entry name" value="ATPase_P-typ_cation-transptr_N"/>
</dbReference>
<dbReference type="InterPro" id="IPR036412">
    <property type="entry name" value="HAD-like_sf"/>
</dbReference>
<feature type="transmembrane region" description="Helical" evidence="20">
    <location>
        <begin position="984"/>
        <end position="1000"/>
    </location>
</feature>
<dbReference type="GO" id="GO:0016887">
    <property type="term" value="F:ATP hydrolysis activity"/>
    <property type="evidence" value="ECO:0007669"/>
    <property type="project" value="InterPro"/>
</dbReference>
<evidence type="ECO:0000256" key="10">
    <source>
        <dbReference type="ARBA" id="ARBA00022840"/>
    </source>
</evidence>
<evidence type="ECO:0000256" key="17">
    <source>
        <dbReference type="ARBA" id="ARBA00023201"/>
    </source>
</evidence>
<dbReference type="Gene3D" id="3.40.50.1000">
    <property type="entry name" value="HAD superfamily/HAD-like"/>
    <property type="match status" value="1"/>
</dbReference>
<feature type="transmembrane region" description="Helical" evidence="20">
    <location>
        <begin position="801"/>
        <end position="823"/>
    </location>
</feature>
<dbReference type="SUPFAM" id="SSF81653">
    <property type="entry name" value="Calcium ATPase, transduction domain A"/>
    <property type="match status" value="1"/>
</dbReference>
<dbReference type="Gene3D" id="1.20.1110.10">
    <property type="entry name" value="Calcium-transporting ATPase, transmembrane domain"/>
    <property type="match status" value="1"/>
</dbReference>
<reference evidence="22 23" key="1">
    <citation type="submission" date="2023-03" db="EMBL/GenBank/DDBJ databases">
        <title>Genome insight into feeding habits of ladybird beetles.</title>
        <authorList>
            <person name="Li H.-S."/>
            <person name="Huang Y.-H."/>
            <person name="Pang H."/>
        </authorList>
    </citation>
    <scope>NUCLEOTIDE SEQUENCE [LARGE SCALE GENOMIC DNA]</scope>
    <source>
        <strain evidence="22">SYSU_2023b</strain>
        <tissue evidence="22">Whole body</tissue>
    </source>
</reference>
<dbReference type="InterPro" id="IPR023298">
    <property type="entry name" value="ATPase_P-typ_TM_dom_sf"/>
</dbReference>
<feature type="transmembrane region" description="Helical" evidence="20">
    <location>
        <begin position="955"/>
        <end position="972"/>
    </location>
</feature>
<keyword evidence="10 20" id="KW-0067">ATP-binding</keyword>
<keyword evidence="16 20" id="KW-0472">Membrane</keyword>
<evidence type="ECO:0000256" key="5">
    <source>
        <dbReference type="ARBA" id="ARBA00022538"/>
    </source>
</evidence>
<dbReference type="SFLD" id="SFLDS00003">
    <property type="entry name" value="Haloacid_Dehalogenase"/>
    <property type="match status" value="1"/>
</dbReference>
<dbReference type="FunFam" id="3.40.50.1000:FF:000001">
    <property type="entry name" value="Phospholipid-transporting ATPase IC"/>
    <property type="match status" value="1"/>
</dbReference>
<keyword evidence="5 20" id="KW-0633">Potassium transport</keyword>
<evidence type="ECO:0000256" key="2">
    <source>
        <dbReference type="ARBA" id="ARBA00006934"/>
    </source>
</evidence>
<dbReference type="InterPro" id="IPR023299">
    <property type="entry name" value="ATPase_P-typ_cyto_dom_N"/>
</dbReference>
<comment type="caution">
    <text evidence="22">The sequence shown here is derived from an EMBL/GenBank/DDBJ whole genome shotgun (WGS) entry which is preliminary data.</text>
</comment>
<dbReference type="PRINTS" id="PR00121">
    <property type="entry name" value="NAKATPASE"/>
</dbReference>
<evidence type="ECO:0000256" key="14">
    <source>
        <dbReference type="ARBA" id="ARBA00023053"/>
    </source>
</evidence>
<evidence type="ECO:0000256" key="6">
    <source>
        <dbReference type="ARBA" id="ARBA00022553"/>
    </source>
</evidence>
<dbReference type="PANTHER" id="PTHR43294">
    <property type="entry name" value="SODIUM/POTASSIUM-TRANSPORTING ATPASE SUBUNIT ALPHA"/>
    <property type="match status" value="1"/>
</dbReference>
<dbReference type="InterPro" id="IPR050510">
    <property type="entry name" value="Cation_transp_ATPase_P-type"/>
</dbReference>
<dbReference type="Pfam" id="PF00690">
    <property type="entry name" value="Cation_ATPase_N"/>
    <property type="match status" value="1"/>
</dbReference>
<dbReference type="InterPro" id="IPR001757">
    <property type="entry name" value="P_typ_ATPase"/>
</dbReference>
<dbReference type="InterPro" id="IPR006068">
    <property type="entry name" value="ATPase_P-typ_cation-transptr_C"/>
</dbReference>
<keyword evidence="6" id="KW-0597">Phosphoprotein</keyword>
<dbReference type="GO" id="GO:0036376">
    <property type="term" value="P:sodium ion export across plasma membrane"/>
    <property type="evidence" value="ECO:0007669"/>
    <property type="project" value="TreeGrafter"/>
</dbReference>
<keyword evidence="14" id="KW-0915">Sodium</keyword>
<dbReference type="SMART" id="SM00831">
    <property type="entry name" value="Cation_ATPase_N"/>
    <property type="match status" value="1"/>
</dbReference>
<organism evidence="22 23">
    <name type="scientific">Henosepilachna vigintioctopunctata</name>
    <dbReference type="NCBI Taxonomy" id="420089"/>
    <lineage>
        <taxon>Eukaryota</taxon>
        <taxon>Metazoa</taxon>
        <taxon>Ecdysozoa</taxon>
        <taxon>Arthropoda</taxon>
        <taxon>Hexapoda</taxon>
        <taxon>Insecta</taxon>
        <taxon>Pterygota</taxon>
        <taxon>Neoptera</taxon>
        <taxon>Endopterygota</taxon>
        <taxon>Coleoptera</taxon>
        <taxon>Polyphaga</taxon>
        <taxon>Cucujiformia</taxon>
        <taxon>Coccinelloidea</taxon>
        <taxon>Coccinellidae</taxon>
        <taxon>Epilachninae</taxon>
        <taxon>Epilachnini</taxon>
        <taxon>Henosepilachna</taxon>
    </lineage>
</organism>
<evidence type="ECO:0000256" key="15">
    <source>
        <dbReference type="ARBA" id="ARBA00023065"/>
    </source>
</evidence>
<keyword evidence="7" id="KW-0740">Sodium/potassium transport</keyword>
<dbReference type="NCBIfam" id="TIGR01106">
    <property type="entry name" value="ATPase-IIC_X-K"/>
    <property type="match status" value="1"/>
</dbReference>
<dbReference type="InterPro" id="IPR023214">
    <property type="entry name" value="HAD_sf"/>
</dbReference>
<evidence type="ECO:0000256" key="16">
    <source>
        <dbReference type="ARBA" id="ARBA00023136"/>
    </source>
</evidence>
<dbReference type="InterPro" id="IPR059000">
    <property type="entry name" value="ATPase_P-type_domA"/>
</dbReference>
<dbReference type="Proteomes" id="UP001431783">
    <property type="component" value="Unassembled WGS sequence"/>
</dbReference>
<accession>A0AAW1URB4</accession>
<dbReference type="FunFam" id="2.70.150.10:FF:000003">
    <property type="entry name" value="Sodium/potassium-transporting ATPase subunit alpha"/>
    <property type="match status" value="1"/>
</dbReference>
<evidence type="ECO:0000256" key="3">
    <source>
        <dbReference type="ARBA" id="ARBA00022448"/>
    </source>
</evidence>
<dbReference type="PROSITE" id="PS00154">
    <property type="entry name" value="ATPASE_E1_E2"/>
    <property type="match status" value="1"/>
</dbReference>
<feature type="transmembrane region" description="Helical" evidence="20">
    <location>
        <begin position="301"/>
        <end position="322"/>
    </location>
</feature>
<dbReference type="SFLD" id="SFLDG00002">
    <property type="entry name" value="C1.7:_P-type_atpase_like"/>
    <property type="match status" value="1"/>
</dbReference>
<dbReference type="GO" id="GO:0046872">
    <property type="term" value="F:metal ion binding"/>
    <property type="evidence" value="ECO:0007669"/>
    <property type="project" value="UniProtKB-KW"/>
</dbReference>
<dbReference type="InterPro" id="IPR005775">
    <property type="entry name" value="P-type_ATPase_IIC"/>
</dbReference>
<dbReference type="AlphaFoldDB" id="A0AAW1URB4"/>
<dbReference type="GO" id="GO:0005886">
    <property type="term" value="C:plasma membrane"/>
    <property type="evidence" value="ECO:0007669"/>
    <property type="project" value="UniProtKB-SubCell"/>
</dbReference>
<keyword evidence="8 20" id="KW-0812">Transmembrane</keyword>
<keyword evidence="11 20" id="KW-0630">Potassium</keyword>
<dbReference type="FunFam" id="3.40.50.1000:FF:000083">
    <property type="entry name" value="Sodium/potassium-transporting ATPase subunit alpha"/>
    <property type="match status" value="1"/>
</dbReference>
<dbReference type="Pfam" id="PF00689">
    <property type="entry name" value="Cation_ATPase_C"/>
    <property type="match status" value="1"/>
</dbReference>
<dbReference type="GO" id="GO:0005524">
    <property type="term" value="F:ATP binding"/>
    <property type="evidence" value="ECO:0007669"/>
    <property type="project" value="UniProtKB-KW"/>
</dbReference>
<feature type="transmembrane region" description="Helical" evidence="20">
    <location>
        <begin position="97"/>
        <end position="125"/>
    </location>
</feature>
<feature type="transmembrane region" description="Helical" evidence="20">
    <location>
        <begin position="848"/>
        <end position="871"/>
    </location>
</feature>
<dbReference type="InterPro" id="IPR044492">
    <property type="entry name" value="P_typ_ATPase_HD_dom"/>
</dbReference>
<keyword evidence="20" id="KW-0479">Metal-binding</keyword>
<feature type="transmembrane region" description="Helical" evidence="20">
    <location>
        <begin position="775"/>
        <end position="795"/>
    </location>
</feature>
<evidence type="ECO:0000259" key="21">
    <source>
        <dbReference type="SMART" id="SM00831"/>
    </source>
</evidence>
<dbReference type="GO" id="GO:1902600">
    <property type="term" value="P:proton transmembrane transport"/>
    <property type="evidence" value="ECO:0007669"/>
    <property type="project" value="TreeGrafter"/>
</dbReference>
<evidence type="ECO:0000256" key="11">
    <source>
        <dbReference type="ARBA" id="ARBA00022958"/>
    </source>
</evidence>
<evidence type="ECO:0000256" key="12">
    <source>
        <dbReference type="ARBA" id="ARBA00022967"/>
    </source>
</evidence>
<dbReference type="GO" id="GO:1990573">
    <property type="term" value="P:potassium ion import across plasma membrane"/>
    <property type="evidence" value="ECO:0007669"/>
    <property type="project" value="TreeGrafter"/>
</dbReference>
<keyword evidence="15 20" id="KW-0406">Ion transport</keyword>
<feature type="transmembrane region" description="Helical" evidence="20">
    <location>
        <begin position="918"/>
        <end position="935"/>
    </location>
</feature>
<evidence type="ECO:0000313" key="22">
    <source>
        <dbReference type="EMBL" id="KAK9883068.1"/>
    </source>
</evidence>
<protein>
    <recommendedName>
        <fullName evidence="20">Sodium/potassium-transporting ATPase subunit alpha</fullName>
    </recommendedName>
</protein>
<dbReference type="FunFam" id="1.20.1110.10:FF:000038">
    <property type="entry name" value="Sodium/potassium-transporting ATPase subunit alpha"/>
    <property type="match status" value="1"/>
</dbReference>
<evidence type="ECO:0000256" key="18">
    <source>
        <dbReference type="ARBA" id="ARBA00037422"/>
    </source>
</evidence>
<sequence length="1022" mass="114426">MRQSRPRGPSVVSIASVSTTGVAYVKPVVVQRTVKEVEDFRKEITTDVHQIALAELTQRLGTNPETGLSRVRADELLRMNGPNCIAGSQSKSRWWIFLHYMFGGFATLLWLGAFLSMIGFTVSYLDDPTNEESYDHLYLGSVLVVVVTFSGFFGFYQESTSETIMESFKKMIPTYATVIRDKVEFTIPSEEIVVGDVVEIQAGGTVPADIRIIDSSSLKVDNSPITGESDPQTKYPKYTSDNPLETANLAFYTTNVVEGRGRGIVVSCGDDTLIGHIAGLTTTLKKEETPIHKEIKRFIKIITVLAIGIGTAFFILCLNAGYNFFVSFSFFVALIIANVPEGLPVTLTACMTLTAKRMAAKNCLVKKLVAIETLGACNVICSDKTGTLTQNRMTVSHMYFDGEEWDVLQTLDNVNRQSQAYKALVEIAMLCSRATFIDKDVPINDRRVAGDASETAILKFLEALVGNVETKREKKPKVCEIPFNSNNKFQLSIHKISSDKYLLVIKGAPERIIARCKTYLTNDKIKKLDEDTADQLLDAIYQMGNKGERVLAFADFVLPSSYGPNYPFNPEKQNFPVEGFRFVGLLSMMDPPRLTVPGAVRMCKEAGIRVIMVTGDHPVTAQAIAKKVGIISLESHVQNDILMTRPSVDSHMKFSKAQNIAGVVTGNDLREMTDPELDYVLSKYKEIIFARTSPQQKLKIVEALQRQGHIVAVTGDGVNDSPALKKADIGVAMGIAGSDVAKNAADMILLDDNFASIVTGIEEGRLIFDNLKKSIAYVLTSNVPEIMPFVVLLGFNLPKSITVMAIILIDIGTDLWPAISLAYEKPEADIMRRKPRDLKKDRLINSRLIYLAYGQIGFIQSVGSFVVYFFIMAQHGFFFYELVGLRRIWDSETVNDLEDSYGQEWTHAERMYLQRKCIAGFFVSIVLTQTTDLLICKTRRLSLFQQGMSNMPLNYSAIFAFVVMFFAVYCPYVRTFFQFEPVDFWPYLLTLPFVLIIFGYDEGRKWLIRKYPHGFAYRETYY</sequence>
<comment type="subunit">
    <text evidence="19">The sodium/potassium-transporting ATPase is composed of a catalytic alpha subunit, an auxiliary non-catalytic beta subunit and an additional regulatory subunit.</text>
</comment>
<keyword evidence="17" id="KW-0739">Sodium transport</keyword>
<comment type="function">
    <text evidence="18">This is the catalytic component of the active enzyme, which catalyzes the hydrolysis of ATP coupled with the exchange of sodium and potassium ions across the plasma membrane. This action creates the electrochemical gradient of sodium and potassium ions, providing the energy for active transport of various nutrients.</text>
</comment>
<dbReference type="PANTHER" id="PTHR43294:SF13">
    <property type="entry name" value="SODIUM_POTASSIUM-TRANSPORTING ATPASE SUBUNIT ALPHA"/>
    <property type="match status" value="1"/>
</dbReference>
<evidence type="ECO:0000256" key="1">
    <source>
        <dbReference type="ARBA" id="ARBA00004651"/>
    </source>
</evidence>
<comment type="subcellular location">
    <subcellularLocation>
        <location evidence="1 20">Cell membrane</location>
        <topology evidence="1 20">Multi-pass membrane protein</topology>
    </subcellularLocation>
</comment>
<dbReference type="InterPro" id="IPR018303">
    <property type="entry name" value="ATPase_P-typ_P_site"/>
</dbReference>
<evidence type="ECO:0000256" key="7">
    <source>
        <dbReference type="ARBA" id="ARBA00022607"/>
    </source>
</evidence>
<evidence type="ECO:0000256" key="20">
    <source>
        <dbReference type="RuleBase" id="RU362084"/>
    </source>
</evidence>
<gene>
    <name evidence="22" type="ORF">WA026_001273</name>
</gene>
<evidence type="ECO:0000256" key="19">
    <source>
        <dbReference type="ARBA" id="ARBA00038795"/>
    </source>
</evidence>
<dbReference type="SUPFAM" id="SSF56784">
    <property type="entry name" value="HAD-like"/>
    <property type="match status" value="1"/>
</dbReference>
<dbReference type="Pfam" id="PF13246">
    <property type="entry name" value="Cation_ATPase"/>
    <property type="match status" value="1"/>
</dbReference>
<dbReference type="PRINTS" id="PR00119">
    <property type="entry name" value="CATATPASE"/>
</dbReference>
<dbReference type="NCBIfam" id="TIGR01494">
    <property type="entry name" value="ATPase_P-type"/>
    <property type="match status" value="2"/>
</dbReference>
<dbReference type="SUPFAM" id="SSF81660">
    <property type="entry name" value="Metal cation-transporting ATPase, ATP-binding domain N"/>
    <property type="match status" value="1"/>
</dbReference>
<feature type="transmembrane region" description="Helical" evidence="20">
    <location>
        <begin position="137"/>
        <end position="156"/>
    </location>
</feature>
<comment type="similarity">
    <text evidence="2 20">Belongs to the cation transport ATPase (P-type) (TC 3.A.3) family. Type IIC subfamily.</text>
</comment>
<evidence type="ECO:0000256" key="4">
    <source>
        <dbReference type="ARBA" id="ARBA00022475"/>
    </source>
</evidence>
<dbReference type="EMBL" id="JARQZJ010000091">
    <property type="protein sequence ID" value="KAK9883068.1"/>
    <property type="molecule type" value="Genomic_DNA"/>
</dbReference>
<dbReference type="GO" id="GO:0006883">
    <property type="term" value="P:intracellular sodium ion homeostasis"/>
    <property type="evidence" value="ECO:0007669"/>
    <property type="project" value="TreeGrafter"/>
</dbReference>
<evidence type="ECO:0000256" key="8">
    <source>
        <dbReference type="ARBA" id="ARBA00022692"/>
    </source>
</evidence>
<dbReference type="SFLD" id="SFLDF00027">
    <property type="entry name" value="p-type_atpase"/>
    <property type="match status" value="1"/>
</dbReference>
<proteinExistence type="inferred from homology"/>
<dbReference type="GO" id="GO:0005391">
    <property type="term" value="F:P-type sodium:potassium-exchanging transporter activity"/>
    <property type="evidence" value="ECO:0007669"/>
    <property type="project" value="TreeGrafter"/>
</dbReference>
<dbReference type="GO" id="GO:0030007">
    <property type="term" value="P:intracellular potassium ion homeostasis"/>
    <property type="evidence" value="ECO:0007669"/>
    <property type="project" value="TreeGrafter"/>
</dbReference>
<keyword evidence="13 20" id="KW-1133">Transmembrane helix</keyword>
<dbReference type="SUPFAM" id="SSF81665">
    <property type="entry name" value="Calcium ATPase, transmembrane domain M"/>
    <property type="match status" value="1"/>
</dbReference>
<feature type="domain" description="Cation-transporting P-type ATPase N-terminal" evidence="21">
    <location>
        <begin position="47"/>
        <end position="121"/>
    </location>
</feature>
<keyword evidence="12" id="KW-1278">Translocase</keyword>
<keyword evidence="9 20" id="KW-0547">Nucleotide-binding</keyword>
<dbReference type="InterPro" id="IPR008250">
    <property type="entry name" value="ATPase_P-typ_transduc_dom_A_sf"/>
</dbReference>
<keyword evidence="4" id="KW-1003">Cell membrane</keyword>
<keyword evidence="23" id="KW-1185">Reference proteome</keyword>
<keyword evidence="3 20" id="KW-0813">Transport</keyword>
<evidence type="ECO:0000256" key="9">
    <source>
        <dbReference type="ARBA" id="ARBA00022741"/>
    </source>
</evidence>
<dbReference type="Gene3D" id="3.40.1110.10">
    <property type="entry name" value="Calcium-transporting ATPase, cytoplasmic domain N"/>
    <property type="match status" value="1"/>
</dbReference>
<feature type="transmembrane region" description="Helical" evidence="20">
    <location>
        <begin position="328"/>
        <end position="351"/>
    </location>
</feature>